<dbReference type="GO" id="GO:0005771">
    <property type="term" value="C:multivesicular body"/>
    <property type="evidence" value="ECO:0007669"/>
    <property type="project" value="TreeGrafter"/>
</dbReference>
<feature type="region of interest" description="Disordered" evidence="2">
    <location>
        <begin position="697"/>
        <end position="727"/>
    </location>
</feature>
<reference evidence="4 5" key="2">
    <citation type="submission" date="2017-02" db="EMBL/GenBank/DDBJ databases">
        <title>A genome survey and senescence transcriptome analysis in Lentinula edodes.</title>
        <authorList>
            <person name="Sakamoto Y."/>
            <person name="Nakade K."/>
            <person name="Sato S."/>
            <person name="Yoshida Y."/>
            <person name="Miyazaki K."/>
            <person name="Natsume S."/>
            <person name="Konno N."/>
        </authorList>
    </citation>
    <scope>NUCLEOTIDE SEQUENCE [LARGE SCALE GENOMIC DNA]</scope>
    <source>
        <strain evidence="4 5">NBRC 111202</strain>
    </source>
</reference>
<feature type="compositionally biased region" description="Basic and acidic residues" evidence="2">
    <location>
        <begin position="699"/>
        <end position="714"/>
    </location>
</feature>
<organism evidence="4 5">
    <name type="scientific">Lentinula edodes</name>
    <name type="common">Shiitake mushroom</name>
    <name type="synonym">Lentinus edodes</name>
    <dbReference type="NCBI Taxonomy" id="5353"/>
    <lineage>
        <taxon>Eukaryota</taxon>
        <taxon>Fungi</taxon>
        <taxon>Dikarya</taxon>
        <taxon>Basidiomycota</taxon>
        <taxon>Agaricomycotina</taxon>
        <taxon>Agaricomycetes</taxon>
        <taxon>Agaricomycetidae</taxon>
        <taxon>Agaricales</taxon>
        <taxon>Marasmiineae</taxon>
        <taxon>Omphalotaceae</taxon>
        <taxon>Lentinula</taxon>
    </lineage>
</organism>
<dbReference type="STRING" id="5353.A0A1Q3E2M6"/>
<evidence type="ECO:0000256" key="3">
    <source>
        <dbReference type="SAM" id="Phobius"/>
    </source>
</evidence>
<dbReference type="AlphaFoldDB" id="A0A1Q3E2M6"/>
<name>A0A1Q3E2M6_LENED</name>
<dbReference type="Pfam" id="PF25880">
    <property type="entry name" value="WHD_CHMP7_1st"/>
    <property type="match status" value="1"/>
</dbReference>
<feature type="transmembrane region" description="Helical" evidence="3">
    <location>
        <begin position="668"/>
        <end position="690"/>
    </location>
</feature>
<evidence type="ECO:0000256" key="1">
    <source>
        <dbReference type="SAM" id="Coils"/>
    </source>
</evidence>
<dbReference type="PANTHER" id="PTHR22761:SF96">
    <property type="entry name" value="BCDNA.GH08385"/>
    <property type="match status" value="1"/>
</dbReference>
<feature type="region of interest" description="Disordered" evidence="2">
    <location>
        <begin position="624"/>
        <end position="662"/>
    </location>
</feature>
<feature type="region of interest" description="Disordered" evidence="2">
    <location>
        <begin position="746"/>
        <end position="783"/>
    </location>
</feature>
<gene>
    <name evidence="4" type="ORF">LENED_002865</name>
</gene>
<feature type="compositionally biased region" description="Low complexity" evidence="2">
    <location>
        <begin position="634"/>
        <end position="659"/>
    </location>
</feature>
<keyword evidence="3" id="KW-0812">Transmembrane</keyword>
<keyword evidence="5" id="KW-1185">Reference proteome</keyword>
<keyword evidence="1" id="KW-0175">Coiled coil</keyword>
<protein>
    <submittedName>
        <fullName evidence="4">Snf7 family protein</fullName>
    </submittedName>
</protein>
<proteinExistence type="predicted"/>
<dbReference type="GO" id="GO:0006900">
    <property type="term" value="P:vesicle budding from membrane"/>
    <property type="evidence" value="ECO:0007669"/>
    <property type="project" value="TreeGrafter"/>
</dbReference>
<keyword evidence="3" id="KW-1133">Transmembrane helix</keyword>
<dbReference type="Proteomes" id="UP000188533">
    <property type="component" value="Unassembled WGS sequence"/>
</dbReference>
<evidence type="ECO:0000256" key="2">
    <source>
        <dbReference type="SAM" id="MobiDB-lite"/>
    </source>
</evidence>
<dbReference type="GO" id="GO:0032511">
    <property type="term" value="P:late endosome to vacuole transport via multivesicular body sorting pathway"/>
    <property type="evidence" value="ECO:0007669"/>
    <property type="project" value="TreeGrafter"/>
</dbReference>
<dbReference type="InterPro" id="IPR005024">
    <property type="entry name" value="Snf7_fam"/>
</dbReference>
<dbReference type="GO" id="GO:0000815">
    <property type="term" value="C:ESCRT III complex"/>
    <property type="evidence" value="ECO:0007669"/>
    <property type="project" value="TreeGrafter"/>
</dbReference>
<dbReference type="GO" id="GO:0009898">
    <property type="term" value="C:cytoplasmic side of plasma membrane"/>
    <property type="evidence" value="ECO:0007669"/>
    <property type="project" value="TreeGrafter"/>
</dbReference>
<evidence type="ECO:0000313" key="5">
    <source>
        <dbReference type="Proteomes" id="UP000188533"/>
    </source>
</evidence>
<accession>A0A1Q3E2M6</accession>
<dbReference type="PANTHER" id="PTHR22761">
    <property type="entry name" value="CHARGED MULTIVESICULAR BODY PROTEIN"/>
    <property type="match status" value="1"/>
</dbReference>
<keyword evidence="3" id="KW-0472">Membrane</keyword>
<dbReference type="Gene3D" id="6.10.140.1230">
    <property type="match status" value="1"/>
</dbReference>
<reference evidence="4 5" key="1">
    <citation type="submission" date="2016-08" db="EMBL/GenBank/DDBJ databases">
        <authorList>
            <consortium name="Lentinula edodes genome sequencing consortium"/>
            <person name="Sakamoto Y."/>
            <person name="Nakade K."/>
            <person name="Sato S."/>
            <person name="Yoshida Y."/>
            <person name="Miyazaki K."/>
            <person name="Natsume S."/>
            <person name="Konno N."/>
        </authorList>
    </citation>
    <scope>NUCLEOTIDE SEQUENCE [LARGE SCALE GENOMIC DNA]</scope>
    <source>
        <strain evidence="4 5">NBRC 111202</strain>
    </source>
</reference>
<feature type="compositionally biased region" description="Polar residues" evidence="2">
    <location>
        <begin position="754"/>
        <end position="783"/>
    </location>
</feature>
<sequence length="804" mass="87002">MTSRTPTPYSSPYKSMSSTISTPPFISGSRYRLQSLYSDFSEQKRSNTASYQANVDWWRRTLETYVSEGFHGSNRLVLKAGQQLVDNFRVEGVGKPICFHAVLTELSSPPPSSATAVLPTLLPLTTFISLATSLYSSKSRSYLTVIPSLFLSYVVAKPLWWALEQVGVVGEDSLASSVSSTFSSFGSATHKTNTQWYGDYVLLHLVERAGNEILESQRLKNTGPSDALYTFDSFRAEFAECVIGSDSKDKMTMSDLDMKVILRYLERDKGVVVVENGVVKFIEDDAEAEISGVDRGILELKTAVANLHAQIEGLQKKIDLCAQKAGEALKLKRKSIALSYLRSKKQLDELLTKRLSALSNLEGTLIQVEGAAGDIEILNSYRASTATLRSILSHPSLNRDSIEQTMEAMAEANADAKEIDEAVRIGGDVAIGVPDFDDAELEEELHRLAIESVEEKQDESRETKLGSLPATPLHDVQDALIMLWILFGALLGGANGQINAPNCNSSLDYQWSFNSLDQNPCVVASFLGQACDTQYSIPSLNTTEHYGGPSTGQDNPCQCSSVMYILLSACGACQGGSFIAWSAYNHNCTNVYPTIFPENIPSGTRVPRWAYQNVTAEDNFNPTEAQAVGDAPESTGSSPSTGTPTTGTSTPTLTPTVSSQGKKTNAGAIAGGVVGGVIVVLLALVALLYLRRMQRRRNEKGATRAEIDVDDKPRPYPVGPVSMSSSAETGTEFHASIPTMSMPSAAMRLYDPSDPSTFPTSILSTSPSPHANHSPQSSETGVTGYFSSAYHSIMPNRQPGLPEL</sequence>
<feature type="coiled-coil region" evidence="1">
    <location>
        <begin position="297"/>
        <end position="324"/>
    </location>
</feature>
<evidence type="ECO:0000313" key="4">
    <source>
        <dbReference type="EMBL" id="GAW01279.1"/>
    </source>
</evidence>
<dbReference type="Pfam" id="PF03357">
    <property type="entry name" value="Snf7"/>
    <property type="match status" value="1"/>
</dbReference>
<comment type="caution">
    <text evidence="4">The sequence shown here is derived from an EMBL/GenBank/DDBJ whole genome shotgun (WGS) entry which is preliminary data.</text>
</comment>
<dbReference type="EMBL" id="BDGU01000056">
    <property type="protein sequence ID" value="GAW01279.1"/>
    <property type="molecule type" value="Genomic_DNA"/>
</dbReference>